<reference evidence="2" key="1">
    <citation type="journal article" date="2018" name="DNA Res.">
        <title>Multiple hybrid de novo genome assembly of finger millet, an orphan allotetraploid crop.</title>
        <authorList>
            <person name="Hatakeyama M."/>
            <person name="Aluri S."/>
            <person name="Balachadran M.T."/>
            <person name="Sivarajan S.R."/>
            <person name="Patrignani A."/>
            <person name="Gruter S."/>
            <person name="Poveda L."/>
            <person name="Shimizu-Inatsugi R."/>
            <person name="Baeten J."/>
            <person name="Francoijs K.J."/>
            <person name="Nataraja K.N."/>
            <person name="Reddy Y.A.N."/>
            <person name="Phadnis S."/>
            <person name="Ravikumar R.L."/>
            <person name="Schlapbach R."/>
            <person name="Sreeman S.M."/>
            <person name="Shimizu K.K."/>
        </authorList>
    </citation>
    <scope>NUCLEOTIDE SEQUENCE</scope>
</reference>
<keyword evidence="4" id="KW-1185">Reference proteome</keyword>
<evidence type="ECO:0000313" key="2">
    <source>
        <dbReference type="EMBL" id="GJN31594.1"/>
    </source>
</evidence>
<evidence type="ECO:0000313" key="4">
    <source>
        <dbReference type="Proteomes" id="UP001054889"/>
    </source>
</evidence>
<sequence length="89" mass="9918">MDHALLLVLAGSWLLGRALVQLVWRPRATAARFRAQGVRGLPYRFLRGSFDEMSRMKAEGEAMALDVCNHDILPGLCLTLSAVFFTMPL</sequence>
<evidence type="ECO:0000256" key="1">
    <source>
        <dbReference type="SAM" id="SignalP"/>
    </source>
</evidence>
<reference evidence="2" key="2">
    <citation type="submission" date="2021-12" db="EMBL/GenBank/DDBJ databases">
        <title>Resequencing data analysis of finger millet.</title>
        <authorList>
            <person name="Hatakeyama M."/>
            <person name="Aluri S."/>
            <person name="Balachadran M.T."/>
            <person name="Sivarajan S.R."/>
            <person name="Poveda L."/>
            <person name="Shimizu-Inatsugi R."/>
            <person name="Schlapbach R."/>
            <person name="Sreeman S.M."/>
            <person name="Shimizu K.K."/>
        </authorList>
    </citation>
    <scope>NUCLEOTIDE SEQUENCE</scope>
</reference>
<comment type="caution">
    <text evidence="2">The sequence shown here is derived from an EMBL/GenBank/DDBJ whole genome shotgun (WGS) entry which is preliminary data.</text>
</comment>
<proteinExistence type="predicted"/>
<accession>A0AAV5F9N4</accession>
<keyword evidence="1" id="KW-0732">Signal</keyword>
<dbReference type="EMBL" id="BQKI01000082">
    <property type="protein sequence ID" value="GJN31594.1"/>
    <property type="molecule type" value="Genomic_DNA"/>
</dbReference>
<evidence type="ECO:0000313" key="3">
    <source>
        <dbReference type="EMBL" id="GJN40819.1"/>
    </source>
</evidence>
<organism evidence="2 4">
    <name type="scientific">Eleusine coracana subsp. coracana</name>
    <dbReference type="NCBI Taxonomy" id="191504"/>
    <lineage>
        <taxon>Eukaryota</taxon>
        <taxon>Viridiplantae</taxon>
        <taxon>Streptophyta</taxon>
        <taxon>Embryophyta</taxon>
        <taxon>Tracheophyta</taxon>
        <taxon>Spermatophyta</taxon>
        <taxon>Magnoliopsida</taxon>
        <taxon>Liliopsida</taxon>
        <taxon>Poales</taxon>
        <taxon>Poaceae</taxon>
        <taxon>PACMAD clade</taxon>
        <taxon>Chloridoideae</taxon>
        <taxon>Cynodonteae</taxon>
        <taxon>Eleusininae</taxon>
        <taxon>Eleusine</taxon>
    </lineage>
</organism>
<dbReference type="Proteomes" id="UP001054889">
    <property type="component" value="Unassembled WGS sequence"/>
</dbReference>
<feature type="signal peptide" evidence="1">
    <location>
        <begin position="1"/>
        <end position="18"/>
    </location>
</feature>
<protein>
    <submittedName>
        <fullName evidence="2">Uncharacterized protein</fullName>
    </submittedName>
</protein>
<dbReference type="AlphaFoldDB" id="A0AAV5F9N4"/>
<gene>
    <name evidence="2" type="primary">gb20010</name>
    <name evidence="3" type="synonym">gn00123</name>
    <name evidence="2" type="ORF">PR202_gb20010</name>
    <name evidence="3" type="ORF">PR202_gn00123</name>
</gene>
<dbReference type="EMBL" id="BQKI01000199">
    <property type="protein sequence ID" value="GJN40819.1"/>
    <property type="molecule type" value="Genomic_DNA"/>
</dbReference>
<name>A0AAV5F9N4_ELECO</name>
<feature type="chain" id="PRO_5044714619" evidence="1">
    <location>
        <begin position="19"/>
        <end position="89"/>
    </location>
</feature>